<evidence type="ECO:0000313" key="1">
    <source>
        <dbReference type="EMBL" id="GES11044.1"/>
    </source>
</evidence>
<accession>A0A5M3WQ23</accession>
<dbReference type="OrthoDB" id="3828539at2"/>
<dbReference type="RefSeq" id="WP_155343747.1">
    <property type="nucleotide sequence ID" value="NZ_BAAAHL010000036.1"/>
</dbReference>
<evidence type="ECO:0000313" key="2">
    <source>
        <dbReference type="Proteomes" id="UP000331127"/>
    </source>
</evidence>
<keyword evidence="2" id="KW-1185">Reference proteome</keyword>
<dbReference type="EMBL" id="BLAE01000026">
    <property type="protein sequence ID" value="GES11044.1"/>
    <property type="molecule type" value="Genomic_DNA"/>
</dbReference>
<gene>
    <name evidence="1" type="ORF">Amac_046410</name>
</gene>
<sequence length="77" mass="8713">MTGTRTTFHDLLAPCGRKGGGEHFVEEDGDGLLIRDDYFDCGCRRMRHEYHDGSIHVHATRHDGRRVSDEFGPDHGC</sequence>
<comment type="caution">
    <text evidence="1">The sequence shown here is derived from an EMBL/GenBank/DDBJ whole genome shotgun (WGS) entry which is preliminary data.</text>
</comment>
<name>A0A5M3WQ23_9ACTN</name>
<reference evidence="1 2" key="1">
    <citation type="submission" date="2019-10" db="EMBL/GenBank/DDBJ databases">
        <title>Whole genome shotgun sequence of Acrocarpospora macrocephala NBRC 16266.</title>
        <authorList>
            <person name="Ichikawa N."/>
            <person name="Kimura A."/>
            <person name="Kitahashi Y."/>
            <person name="Komaki H."/>
            <person name="Oguchi A."/>
        </authorList>
    </citation>
    <scope>NUCLEOTIDE SEQUENCE [LARGE SCALE GENOMIC DNA]</scope>
    <source>
        <strain evidence="1 2">NBRC 16266</strain>
    </source>
</reference>
<proteinExistence type="predicted"/>
<protein>
    <submittedName>
        <fullName evidence="1">Uncharacterized protein</fullName>
    </submittedName>
</protein>
<dbReference type="Proteomes" id="UP000331127">
    <property type="component" value="Unassembled WGS sequence"/>
</dbReference>
<dbReference type="AlphaFoldDB" id="A0A5M3WQ23"/>
<organism evidence="1 2">
    <name type="scientific">Acrocarpospora macrocephala</name>
    <dbReference type="NCBI Taxonomy" id="150177"/>
    <lineage>
        <taxon>Bacteria</taxon>
        <taxon>Bacillati</taxon>
        <taxon>Actinomycetota</taxon>
        <taxon>Actinomycetes</taxon>
        <taxon>Streptosporangiales</taxon>
        <taxon>Streptosporangiaceae</taxon>
        <taxon>Acrocarpospora</taxon>
    </lineage>
</organism>